<dbReference type="Proteomes" id="UP000016743">
    <property type="component" value="Chromosome"/>
</dbReference>
<evidence type="ECO:0000313" key="1">
    <source>
        <dbReference type="EMBL" id="AGW41829.1"/>
    </source>
</evidence>
<evidence type="ECO:0008006" key="3">
    <source>
        <dbReference type="Google" id="ProtNLM"/>
    </source>
</evidence>
<reference evidence="1 2" key="1">
    <citation type="journal article" date="2013" name="Genome Announc.">
        <title>Complete Genome Sequence of Leifsonia xyli subsp. cynodontis Strain DSM46306, a Gram-Positive Bacterial Pathogen of Grasses.</title>
        <authorList>
            <person name="Monteiro-Vitorello C.B."/>
            <person name="Zerillo M.M."/>
            <person name="Van Sluys M.A."/>
            <person name="Camargo L.E."/>
            <person name="Kitajima J.P."/>
        </authorList>
    </citation>
    <scope>NUCLEOTIDE SEQUENCE [LARGE SCALE GENOMIC DNA]</scope>
    <source>
        <strain evidence="1 2">DSM 46306</strain>
    </source>
</reference>
<dbReference type="AlphaFoldDB" id="U3P8M6"/>
<gene>
    <name evidence="1" type="ORF">O159_17930</name>
</gene>
<accession>U3P8M6</accession>
<sequence length="89" mass="10205">MIFPTFANETLGREDPKVYEADGRYVLFYNAIWRTETGAIACDIMCGVSDDLETWEKRGLVVPHRRVAAVGEGRCGAPGRRRPRRPHRW</sequence>
<keyword evidence="2" id="KW-1185">Reference proteome</keyword>
<dbReference type="EMBL" id="CP006734">
    <property type="protein sequence ID" value="AGW41829.1"/>
    <property type="molecule type" value="Genomic_DNA"/>
</dbReference>
<dbReference type="InterPro" id="IPR023296">
    <property type="entry name" value="Glyco_hydro_beta-prop_sf"/>
</dbReference>
<dbReference type="eggNOG" id="COG2152">
    <property type="taxonomic scope" value="Bacteria"/>
</dbReference>
<protein>
    <recommendedName>
        <fullName evidence="3">Glycosyl hydrolase family 32 N-terminal domain-containing protein</fullName>
    </recommendedName>
</protein>
<proteinExistence type="predicted"/>
<dbReference type="SUPFAM" id="SSF75005">
    <property type="entry name" value="Arabinanase/levansucrase/invertase"/>
    <property type="match status" value="1"/>
</dbReference>
<dbReference type="STRING" id="1389489.O159_17930"/>
<name>U3P8M6_LEIXC</name>
<organism evidence="1 2">
    <name type="scientific">Leifsonia xyli subsp. cynodontis DSM 46306</name>
    <dbReference type="NCBI Taxonomy" id="1389489"/>
    <lineage>
        <taxon>Bacteria</taxon>
        <taxon>Bacillati</taxon>
        <taxon>Actinomycetota</taxon>
        <taxon>Actinomycetes</taxon>
        <taxon>Micrococcales</taxon>
        <taxon>Microbacteriaceae</taxon>
        <taxon>Leifsonia</taxon>
    </lineage>
</organism>
<dbReference type="PATRIC" id="fig|1389489.3.peg.1726"/>
<evidence type="ECO:0000313" key="2">
    <source>
        <dbReference type="Proteomes" id="UP000016743"/>
    </source>
</evidence>
<dbReference type="Gene3D" id="2.115.10.20">
    <property type="entry name" value="Glycosyl hydrolase domain, family 43"/>
    <property type="match status" value="1"/>
</dbReference>
<dbReference type="HOGENOM" id="CLU_2450963_0_0_11"/>
<dbReference type="KEGG" id="lxy:O159_17930"/>
<dbReference type="RefSeq" id="WP_021755314.1">
    <property type="nucleotide sequence ID" value="NC_022438.1"/>
</dbReference>